<accession>A0A011PUQ7</accession>
<keyword evidence="1" id="KW-0732">Signal</keyword>
<name>A0A011PUQ7_ACCRE</name>
<evidence type="ECO:0000313" key="2">
    <source>
        <dbReference type="EMBL" id="EXI91146.1"/>
    </source>
</evidence>
<protein>
    <submittedName>
        <fullName evidence="2">Uncharacterized protein</fullName>
    </submittedName>
</protein>
<gene>
    <name evidence="2" type="ORF">AW11_00190</name>
</gene>
<evidence type="ECO:0000313" key="3">
    <source>
        <dbReference type="Proteomes" id="UP000022141"/>
    </source>
</evidence>
<proteinExistence type="predicted"/>
<feature type="chain" id="PRO_5001463039" evidence="1">
    <location>
        <begin position="25"/>
        <end position="144"/>
    </location>
</feature>
<dbReference type="STRING" id="1454004.AW11_00190"/>
<dbReference type="PATRIC" id="fig|1454004.3.peg.198"/>
<dbReference type="Proteomes" id="UP000022141">
    <property type="component" value="Unassembled WGS sequence"/>
</dbReference>
<feature type="signal peptide" evidence="1">
    <location>
        <begin position="1"/>
        <end position="24"/>
    </location>
</feature>
<sequence length="144" mass="15481">MRKTTISLSLGLILALSAASASTAGEPLPIVKEASPPATDAIPASEVLKGTWVRPDGGYTIVIKNVGATGQLEATYFNPNQLPFAKAEAAREGGKLRAFFELRAGGYDGSTYDLAYDPASDRLTGTYYQAVAKQRYDIFFARRR</sequence>
<keyword evidence="3" id="KW-1185">Reference proteome</keyword>
<comment type="caution">
    <text evidence="2">The sequence shown here is derived from an EMBL/GenBank/DDBJ whole genome shotgun (WGS) entry which is preliminary data.</text>
</comment>
<dbReference type="EMBL" id="JEMY01000002">
    <property type="protein sequence ID" value="EXI91146.1"/>
    <property type="molecule type" value="Genomic_DNA"/>
</dbReference>
<reference evidence="2" key="1">
    <citation type="submission" date="2014-02" db="EMBL/GenBank/DDBJ databases">
        <title>Expanding our view of genomic diversity in Candidatus Accumulibacter clades.</title>
        <authorList>
            <person name="Skennerton C.T."/>
            <person name="Barr J.J."/>
            <person name="Slater F.R."/>
            <person name="Bond P.L."/>
            <person name="Tyson G.W."/>
        </authorList>
    </citation>
    <scope>NUCLEOTIDE SEQUENCE [LARGE SCALE GENOMIC DNA]</scope>
</reference>
<evidence type="ECO:0000256" key="1">
    <source>
        <dbReference type="SAM" id="SignalP"/>
    </source>
</evidence>
<organism evidence="2 3">
    <name type="scientific">Accumulibacter regalis</name>
    <dbReference type="NCBI Taxonomy" id="522306"/>
    <lineage>
        <taxon>Bacteria</taxon>
        <taxon>Pseudomonadati</taxon>
        <taxon>Pseudomonadota</taxon>
        <taxon>Betaproteobacteria</taxon>
        <taxon>Candidatus Accumulibacter</taxon>
    </lineage>
</organism>
<dbReference type="AlphaFoldDB" id="A0A011PUQ7"/>